<gene>
    <name evidence="1" type="ORF">AB1Y20_019102</name>
</gene>
<organism evidence="1 2">
    <name type="scientific">Prymnesium parvum</name>
    <name type="common">Toxic golden alga</name>
    <dbReference type="NCBI Taxonomy" id="97485"/>
    <lineage>
        <taxon>Eukaryota</taxon>
        <taxon>Haptista</taxon>
        <taxon>Haptophyta</taxon>
        <taxon>Prymnesiophyceae</taxon>
        <taxon>Prymnesiales</taxon>
        <taxon>Prymnesiaceae</taxon>
        <taxon>Prymnesium</taxon>
    </lineage>
</organism>
<evidence type="ECO:0000313" key="2">
    <source>
        <dbReference type="Proteomes" id="UP001515480"/>
    </source>
</evidence>
<keyword evidence="2" id="KW-1185">Reference proteome</keyword>
<accession>A0AB34JRI4</accession>
<dbReference type="AlphaFoldDB" id="A0AB34JRI4"/>
<proteinExistence type="predicted"/>
<reference evidence="1 2" key="1">
    <citation type="journal article" date="2024" name="Science">
        <title>Giant polyketide synthase enzymes in the biosynthesis of giant marine polyether toxins.</title>
        <authorList>
            <person name="Fallon T.R."/>
            <person name="Shende V.V."/>
            <person name="Wierzbicki I.H."/>
            <person name="Pendleton A.L."/>
            <person name="Watervoot N.F."/>
            <person name="Auber R.P."/>
            <person name="Gonzalez D.J."/>
            <person name="Wisecaver J.H."/>
            <person name="Moore B.S."/>
        </authorList>
    </citation>
    <scope>NUCLEOTIDE SEQUENCE [LARGE SCALE GENOMIC DNA]</scope>
    <source>
        <strain evidence="1 2">12B1</strain>
    </source>
</reference>
<sequence>MISSILLAVALSLPNLRIELPAAVAGEALARQIAVVGCAALLAVAPSPRALSAAEAPPCQLSCFRECDRVAPGNREYCSRQCDSYCAEVEAEGQADVLRSDPSEAAPSAAKIAVGGGSSKLGQSDRSSSKDLGIFGDSGVSYSSGVEDLLATAFGAKRQSKPVGEADIAGFALEIGEAAKNAVLGK</sequence>
<dbReference type="EMBL" id="JBGBPQ010000005">
    <property type="protein sequence ID" value="KAL1524194.1"/>
    <property type="molecule type" value="Genomic_DNA"/>
</dbReference>
<dbReference type="Proteomes" id="UP001515480">
    <property type="component" value="Unassembled WGS sequence"/>
</dbReference>
<name>A0AB34JRI4_PRYPA</name>
<evidence type="ECO:0000313" key="1">
    <source>
        <dbReference type="EMBL" id="KAL1524194.1"/>
    </source>
</evidence>
<protein>
    <submittedName>
        <fullName evidence="1">Uncharacterized protein</fullName>
    </submittedName>
</protein>
<comment type="caution">
    <text evidence="1">The sequence shown here is derived from an EMBL/GenBank/DDBJ whole genome shotgun (WGS) entry which is preliminary data.</text>
</comment>